<feature type="compositionally biased region" description="Polar residues" evidence="2">
    <location>
        <begin position="47"/>
        <end position="57"/>
    </location>
</feature>
<proteinExistence type="predicted"/>
<comment type="subcellular location">
    <subcellularLocation>
        <location evidence="1">Cytoplasm</location>
        <location evidence="1">Cytoskeleton</location>
        <location evidence="1">Cilium axoneme</location>
    </subcellularLocation>
</comment>
<dbReference type="Proteomes" id="UP000485058">
    <property type="component" value="Unassembled WGS sequence"/>
</dbReference>
<reference evidence="3 4" key="1">
    <citation type="submission" date="2020-02" db="EMBL/GenBank/DDBJ databases">
        <title>Draft genome sequence of Haematococcus lacustris strain NIES-144.</title>
        <authorList>
            <person name="Morimoto D."/>
            <person name="Nakagawa S."/>
            <person name="Yoshida T."/>
            <person name="Sawayama S."/>
        </authorList>
    </citation>
    <scope>NUCLEOTIDE SEQUENCE [LARGE SCALE GENOMIC DNA]</scope>
    <source>
        <strain evidence="3 4">NIES-144</strain>
    </source>
</reference>
<comment type="caution">
    <text evidence="3">The sequence shown here is derived from an EMBL/GenBank/DDBJ whole genome shotgun (WGS) entry which is preliminary data.</text>
</comment>
<dbReference type="GO" id="GO:0005930">
    <property type="term" value="C:axoneme"/>
    <property type="evidence" value="ECO:0007669"/>
    <property type="project" value="UniProtKB-SubCell"/>
</dbReference>
<dbReference type="AlphaFoldDB" id="A0A699ZGH6"/>
<feature type="region of interest" description="Disordered" evidence="2">
    <location>
        <begin position="1"/>
        <end position="86"/>
    </location>
</feature>
<keyword evidence="4" id="KW-1185">Reference proteome</keyword>
<sequence>MGRTLGASPSVSCGGNVVLPSKKPRPTGIGRLSEGVAKRSELRAARRSQTAPTMSQRDMQHQAAADGCASAADGYSPASEAPPSATRLLDLPPVLLDDIACRVMQLGARSMLPLTCRAFSQARVLHAPALRIQLGRQCCDQLLTPQVVAALQARTSKLALTLWQPGTEDRTRRKEQLAPTLQLPQTEYTQDYTNLLAHALAKLDNCAAVEVCKLAAGQYWQQQASTGSSRAYRLRCPPGLAQHLLDSFPSLTALTLEGLCISSDALATLLSHPPLALQLQQLDIADIISQDGDEPGAVDSLFQGLRLKQLRIVAVYPAQPDTPPLRSFLPMAQHLTHLHIMNQYRLGSDLSFFVEYLQPLAQLQVLTISHLNGTVSHPNGLEGLAELLQALPQLHTLQLPGTRIKDQQQLITLLAATQITNLQLDAVDALDASYADAPCNWQRLELIGMNDRGALSCLPLHSLSQPLVLGEYWFSVDDILDPAVAASLHLLAEAIKVPVNIKELLLSMLPSEVRARRSEVGDNRFLTPAVLQQQRVDLAQLVALLQPLQCCGKVRVYNLHQVTAADVVALAPLCRDCTHFELYDGSIEPSLEFWHQLVQLMPALQKVTFSYVTIGVSKVYFYTAMHESLQLMAEQPWARWLDITIHDDLTVIAHKLPACWRAGSWLKSGIFKVTMWNELP</sequence>
<feature type="compositionally biased region" description="Low complexity" evidence="2">
    <location>
        <begin position="63"/>
        <end position="74"/>
    </location>
</feature>
<organism evidence="3 4">
    <name type="scientific">Haematococcus lacustris</name>
    <name type="common">Green alga</name>
    <name type="synonym">Haematococcus pluvialis</name>
    <dbReference type="NCBI Taxonomy" id="44745"/>
    <lineage>
        <taxon>Eukaryota</taxon>
        <taxon>Viridiplantae</taxon>
        <taxon>Chlorophyta</taxon>
        <taxon>core chlorophytes</taxon>
        <taxon>Chlorophyceae</taxon>
        <taxon>CS clade</taxon>
        <taxon>Chlamydomonadales</taxon>
        <taxon>Haematococcaceae</taxon>
        <taxon>Haematococcus</taxon>
    </lineage>
</organism>
<evidence type="ECO:0000313" key="3">
    <source>
        <dbReference type="EMBL" id="GFH21673.1"/>
    </source>
</evidence>
<evidence type="ECO:0000313" key="4">
    <source>
        <dbReference type="Proteomes" id="UP000485058"/>
    </source>
</evidence>
<protein>
    <submittedName>
        <fullName evidence="3">Uncharacterized protein</fullName>
    </submittedName>
</protein>
<evidence type="ECO:0000256" key="2">
    <source>
        <dbReference type="SAM" id="MobiDB-lite"/>
    </source>
</evidence>
<accession>A0A699ZGH6</accession>
<dbReference type="EMBL" id="BLLF01001878">
    <property type="protein sequence ID" value="GFH21673.1"/>
    <property type="molecule type" value="Genomic_DNA"/>
</dbReference>
<name>A0A699ZGH6_HAELA</name>
<evidence type="ECO:0000256" key="1">
    <source>
        <dbReference type="ARBA" id="ARBA00004430"/>
    </source>
</evidence>
<dbReference type="Gene3D" id="3.80.10.10">
    <property type="entry name" value="Ribonuclease Inhibitor"/>
    <property type="match status" value="1"/>
</dbReference>
<dbReference type="SUPFAM" id="SSF52047">
    <property type="entry name" value="RNI-like"/>
    <property type="match status" value="1"/>
</dbReference>
<dbReference type="InterPro" id="IPR032675">
    <property type="entry name" value="LRR_dom_sf"/>
</dbReference>
<gene>
    <name evidence="3" type="ORF">HaLaN_19026</name>
</gene>